<evidence type="ECO:0000259" key="2">
    <source>
        <dbReference type="Pfam" id="PF00144"/>
    </source>
</evidence>
<accession>A0ABS0I318</accession>
<dbReference type="Gene3D" id="3.40.710.10">
    <property type="entry name" value="DD-peptidase/beta-lactamase superfamily"/>
    <property type="match status" value="1"/>
</dbReference>
<dbReference type="EMBL" id="JADQDM010000003">
    <property type="protein sequence ID" value="MBF9221351.1"/>
    <property type="molecule type" value="Genomic_DNA"/>
</dbReference>
<proteinExistence type="predicted"/>
<evidence type="ECO:0000256" key="1">
    <source>
        <dbReference type="SAM" id="SignalP"/>
    </source>
</evidence>
<name>A0ABS0I318_9BACT</name>
<protein>
    <submittedName>
        <fullName evidence="3">Beta-lactamase family protein</fullName>
    </submittedName>
</protein>
<dbReference type="SUPFAM" id="SSF56601">
    <property type="entry name" value="beta-lactamase/transpeptidase-like"/>
    <property type="match status" value="1"/>
</dbReference>
<organism evidence="3 4">
    <name type="scientific">Hymenobacter ruricola</name>
    <dbReference type="NCBI Taxonomy" id="2791023"/>
    <lineage>
        <taxon>Bacteria</taxon>
        <taxon>Pseudomonadati</taxon>
        <taxon>Bacteroidota</taxon>
        <taxon>Cytophagia</taxon>
        <taxon>Cytophagales</taxon>
        <taxon>Hymenobacteraceae</taxon>
        <taxon>Hymenobacter</taxon>
    </lineage>
</organism>
<sequence length="473" mass="51656">MKLFFCISLFLIALSAPAQQAAIGAHDVLKDSIVAKLNRGDWQGIYAMGNATFRAEVSEAQLTGLLAATKDFGRITVSELISFDSTGALYRLRLAKRSLQLSVSATGPRVYRSLGLSFYKLPIVRTRTRFLSDNPLKTHLDSVVQRAVTEYMSNANVAGLSVGVLVGGQLHVYDFGETEKGSGVLPTPSTIYEIGSVTKTFTGTLLAQAVLDGKVRLQDDVRQYVAGQYPDLQYAGAPVRVVHLSNHTSGLPSEPPLPGTGQDPFAPGLLVDDALVRQLLLSVRPDTLPGVRRAYSNFAVGLEGLILEKAYRAPYEQLLKQYIFRPYGMRHSAIAVAKRDLSRYAAGYDVEGNRTAYWRNRLAEPAGGIRSTPHDMLLYVRGQLDRHRAAAQLSHQLTFGTAQAGAGLNWGISTTKTGHHLRWSHDGGTDGFTSLLLIYPELEAGIVLLTNTGDHSIDSFYSIARTIYSSWLK</sequence>
<evidence type="ECO:0000313" key="3">
    <source>
        <dbReference type="EMBL" id="MBF9221351.1"/>
    </source>
</evidence>
<feature type="chain" id="PRO_5046306302" evidence="1">
    <location>
        <begin position="22"/>
        <end position="473"/>
    </location>
</feature>
<gene>
    <name evidence="3" type="ORF">I2H31_09560</name>
</gene>
<dbReference type="InterPro" id="IPR050491">
    <property type="entry name" value="AmpC-like"/>
</dbReference>
<dbReference type="InterPro" id="IPR001466">
    <property type="entry name" value="Beta-lactam-related"/>
</dbReference>
<dbReference type="RefSeq" id="WP_196292798.1">
    <property type="nucleotide sequence ID" value="NZ_JADQDM010000003.1"/>
</dbReference>
<dbReference type="InterPro" id="IPR012338">
    <property type="entry name" value="Beta-lactam/transpept-like"/>
</dbReference>
<keyword evidence="4" id="KW-1185">Reference proteome</keyword>
<dbReference type="Pfam" id="PF00144">
    <property type="entry name" value="Beta-lactamase"/>
    <property type="match status" value="1"/>
</dbReference>
<feature type="domain" description="Beta-lactamase-related" evidence="2">
    <location>
        <begin position="144"/>
        <end position="453"/>
    </location>
</feature>
<dbReference type="PANTHER" id="PTHR46825">
    <property type="entry name" value="D-ALANYL-D-ALANINE-CARBOXYPEPTIDASE/ENDOPEPTIDASE AMPH"/>
    <property type="match status" value="1"/>
</dbReference>
<feature type="signal peptide" evidence="1">
    <location>
        <begin position="1"/>
        <end position="21"/>
    </location>
</feature>
<dbReference type="PANTHER" id="PTHR46825:SF8">
    <property type="entry name" value="BETA-LACTAMASE-RELATED"/>
    <property type="match status" value="1"/>
</dbReference>
<evidence type="ECO:0000313" key="4">
    <source>
        <dbReference type="Proteomes" id="UP000618931"/>
    </source>
</evidence>
<dbReference type="Proteomes" id="UP000618931">
    <property type="component" value="Unassembled WGS sequence"/>
</dbReference>
<keyword evidence="1" id="KW-0732">Signal</keyword>
<reference evidence="3 4" key="1">
    <citation type="submission" date="2020-11" db="EMBL/GenBank/DDBJ databases">
        <authorList>
            <person name="Kim M.K."/>
        </authorList>
    </citation>
    <scope>NUCLEOTIDE SEQUENCE [LARGE SCALE GENOMIC DNA]</scope>
    <source>
        <strain evidence="3 4">BT662</strain>
    </source>
</reference>
<comment type="caution">
    <text evidence="3">The sequence shown here is derived from an EMBL/GenBank/DDBJ whole genome shotgun (WGS) entry which is preliminary data.</text>
</comment>